<dbReference type="PANTHER" id="PTHR43514">
    <property type="entry name" value="ABC TRANSPORTER I FAMILY MEMBER 10"/>
    <property type="match status" value="1"/>
</dbReference>
<dbReference type="Proteomes" id="UP000195807">
    <property type="component" value="Chromosome"/>
</dbReference>
<dbReference type="KEGG" id="cman:A9D14_10650"/>
<proteinExistence type="predicted"/>
<feature type="domain" description="ABC transporter" evidence="3">
    <location>
        <begin position="14"/>
        <end position="224"/>
    </location>
</feature>
<dbReference type="InterPro" id="IPR050334">
    <property type="entry name" value="Molybdenum_import_ModC"/>
</dbReference>
<dbReference type="SUPFAM" id="SSF52540">
    <property type="entry name" value="P-loop containing nucleoside triphosphate hydrolases"/>
    <property type="match status" value="1"/>
</dbReference>
<evidence type="ECO:0000259" key="3">
    <source>
        <dbReference type="PROSITE" id="PS50893"/>
    </source>
</evidence>
<name>A0A1Z1FCY7_9SPHN</name>
<protein>
    <recommendedName>
        <fullName evidence="3">ABC transporter domain-containing protein</fullName>
    </recommendedName>
</protein>
<dbReference type="STRING" id="450378.GCA_001661675_02146"/>
<dbReference type="PANTHER" id="PTHR43514:SF4">
    <property type="entry name" value="ABC TRANSPORTER I FAMILY MEMBER 10"/>
    <property type="match status" value="1"/>
</dbReference>
<sequence>MAGAPRHRRQGQACPVNALAFDIDIAVARPGRRIEVRIASTDSLVALVGPSGMGKTSVLDAIAGLLGPACGHIEVGGKRLFDAAGQVDMPPERRGAGYVFQDSRLFPHLSVEQNLAFGTRYADGRAPFADPAECAELLGIGHLLHRRPRELSGGEIRRAAIARALLRAPRFLLLDEPTASLDDARRQDILRIVEQIRDRFALPILYVSHDRSEVDRLAGDVVEL</sequence>
<dbReference type="InterPro" id="IPR017871">
    <property type="entry name" value="ABC_transporter-like_CS"/>
</dbReference>
<dbReference type="AlphaFoldDB" id="A0A1Z1FCY7"/>
<accession>A0A1Z1FCY7</accession>
<dbReference type="OrthoDB" id="9802264at2"/>
<keyword evidence="1" id="KW-0547">Nucleotide-binding</keyword>
<dbReference type="EMBL" id="CP019602">
    <property type="protein sequence ID" value="ARU16557.1"/>
    <property type="molecule type" value="Genomic_DNA"/>
</dbReference>
<evidence type="ECO:0000256" key="1">
    <source>
        <dbReference type="ARBA" id="ARBA00022741"/>
    </source>
</evidence>
<dbReference type="Gene3D" id="3.40.50.300">
    <property type="entry name" value="P-loop containing nucleotide triphosphate hydrolases"/>
    <property type="match status" value="1"/>
</dbReference>
<gene>
    <name evidence="4" type="ORF">A9D14_10650</name>
</gene>
<evidence type="ECO:0000256" key="2">
    <source>
        <dbReference type="ARBA" id="ARBA00022840"/>
    </source>
</evidence>
<evidence type="ECO:0000313" key="4">
    <source>
        <dbReference type="EMBL" id="ARU16557.1"/>
    </source>
</evidence>
<dbReference type="GO" id="GO:0005524">
    <property type="term" value="F:ATP binding"/>
    <property type="evidence" value="ECO:0007669"/>
    <property type="project" value="UniProtKB-KW"/>
</dbReference>
<dbReference type="InterPro" id="IPR003439">
    <property type="entry name" value="ABC_transporter-like_ATP-bd"/>
</dbReference>
<dbReference type="PROSITE" id="PS50893">
    <property type="entry name" value="ABC_TRANSPORTER_2"/>
    <property type="match status" value="1"/>
</dbReference>
<dbReference type="Pfam" id="PF00005">
    <property type="entry name" value="ABC_tran"/>
    <property type="match status" value="1"/>
</dbReference>
<dbReference type="InterPro" id="IPR027417">
    <property type="entry name" value="P-loop_NTPase"/>
</dbReference>
<organism evidence="4 5">
    <name type="scientific">Croceicoccus marinus</name>
    <dbReference type="NCBI Taxonomy" id="450378"/>
    <lineage>
        <taxon>Bacteria</taxon>
        <taxon>Pseudomonadati</taxon>
        <taxon>Pseudomonadota</taxon>
        <taxon>Alphaproteobacteria</taxon>
        <taxon>Sphingomonadales</taxon>
        <taxon>Erythrobacteraceae</taxon>
        <taxon>Croceicoccus</taxon>
    </lineage>
</organism>
<keyword evidence="5" id="KW-1185">Reference proteome</keyword>
<keyword evidence="2" id="KW-0067">ATP-binding</keyword>
<dbReference type="InterPro" id="IPR003593">
    <property type="entry name" value="AAA+_ATPase"/>
</dbReference>
<dbReference type="GO" id="GO:0016887">
    <property type="term" value="F:ATP hydrolysis activity"/>
    <property type="evidence" value="ECO:0007669"/>
    <property type="project" value="InterPro"/>
</dbReference>
<dbReference type="PROSITE" id="PS00211">
    <property type="entry name" value="ABC_TRANSPORTER_1"/>
    <property type="match status" value="1"/>
</dbReference>
<evidence type="ECO:0000313" key="5">
    <source>
        <dbReference type="Proteomes" id="UP000195807"/>
    </source>
</evidence>
<reference evidence="4 5" key="1">
    <citation type="submission" date="2017-01" db="EMBL/GenBank/DDBJ databases">
        <title>Complete genome sequence of esterase-producing bacterium Croceicoccus marinus E4A9.</title>
        <authorList>
            <person name="Wu Y.-H."/>
            <person name="Cheng H."/>
            <person name="Xu L."/>
            <person name="Huo Y.-Y."/>
            <person name="Wang C.-S."/>
            <person name="Xu X.-W."/>
        </authorList>
    </citation>
    <scope>NUCLEOTIDE SEQUENCE [LARGE SCALE GENOMIC DNA]</scope>
    <source>
        <strain evidence="4 5">E4A9</strain>
    </source>
</reference>
<dbReference type="SMART" id="SM00382">
    <property type="entry name" value="AAA"/>
    <property type="match status" value="1"/>
</dbReference>